<dbReference type="EMBL" id="DVON01000177">
    <property type="protein sequence ID" value="HIV13116.1"/>
    <property type="molecule type" value="Genomic_DNA"/>
</dbReference>
<dbReference type="Proteomes" id="UP000886723">
    <property type="component" value="Unassembled WGS sequence"/>
</dbReference>
<sequence length="336" mass="36901">YDLLTLGEVLLRLSPPSGQRLSRTQNFQLHVGGAELNVAAGAGQLGLKTGMITRLPASELGDLACNQIRYQGASDAFVAREEGPDARLGIYYYETASAPRKPAVVYDRKNSSACRISPDDFPEEMYASARCFHTSGITLALGGQARATAVSMMKRFKEQGALISFDVNFRGNLWTGEEARACIEEILPLVDIFFCSEDTARLTFRKEGSLREIMKSFTREYPISVVASTRRVVHSPRRHSFGSLIYSGETDTFYEEEPYENIEVLDRIGSGDAYVAGALYGLLTDWAHPRKAVAMGNAAAAVKNTVAGDLPCMTLAEMEALIREHHSQGPAAEMRR</sequence>
<dbReference type="InterPro" id="IPR029056">
    <property type="entry name" value="Ribokinase-like"/>
</dbReference>
<evidence type="ECO:0000256" key="3">
    <source>
        <dbReference type="ARBA" id="ARBA00022777"/>
    </source>
</evidence>
<comment type="caution">
    <text evidence="5">The sequence shown here is derived from an EMBL/GenBank/DDBJ whole genome shotgun (WGS) entry which is preliminary data.</text>
</comment>
<evidence type="ECO:0000313" key="5">
    <source>
        <dbReference type="EMBL" id="HIV13116.1"/>
    </source>
</evidence>
<reference evidence="5" key="1">
    <citation type="submission" date="2020-10" db="EMBL/GenBank/DDBJ databases">
        <authorList>
            <person name="Gilroy R."/>
        </authorList>
    </citation>
    <scope>NUCLEOTIDE SEQUENCE</scope>
    <source>
        <strain evidence="5">ChiBcec2-4451</strain>
    </source>
</reference>
<feature type="non-terminal residue" evidence="5">
    <location>
        <position position="1"/>
    </location>
</feature>
<dbReference type="PANTHER" id="PTHR43320:SF2">
    <property type="entry name" value="2-DEHYDRO-3-DEOXYGLUCONOKINASE_2-DEHYDRO-3-DEOXYGALACTONOKINASE"/>
    <property type="match status" value="1"/>
</dbReference>
<dbReference type="Pfam" id="PF00294">
    <property type="entry name" value="PfkB"/>
    <property type="match status" value="1"/>
</dbReference>
<name>A0A9D1NVJ8_9FIRM</name>
<dbReference type="InterPro" id="IPR052700">
    <property type="entry name" value="Carb_kinase_PfkB-like"/>
</dbReference>
<dbReference type="GO" id="GO:0016301">
    <property type="term" value="F:kinase activity"/>
    <property type="evidence" value="ECO:0007669"/>
    <property type="project" value="UniProtKB-KW"/>
</dbReference>
<evidence type="ECO:0000256" key="1">
    <source>
        <dbReference type="ARBA" id="ARBA00010688"/>
    </source>
</evidence>
<dbReference type="InterPro" id="IPR011611">
    <property type="entry name" value="PfkB_dom"/>
</dbReference>
<dbReference type="Gene3D" id="3.40.1190.20">
    <property type="match status" value="1"/>
</dbReference>
<proteinExistence type="inferred from homology"/>
<dbReference type="CDD" id="cd01166">
    <property type="entry name" value="KdgK"/>
    <property type="match status" value="1"/>
</dbReference>
<evidence type="ECO:0000313" key="6">
    <source>
        <dbReference type="Proteomes" id="UP000886723"/>
    </source>
</evidence>
<dbReference type="SUPFAM" id="SSF53613">
    <property type="entry name" value="Ribokinase-like"/>
    <property type="match status" value="1"/>
</dbReference>
<dbReference type="PANTHER" id="PTHR43320">
    <property type="entry name" value="SUGAR KINASE"/>
    <property type="match status" value="1"/>
</dbReference>
<evidence type="ECO:0000259" key="4">
    <source>
        <dbReference type="Pfam" id="PF00294"/>
    </source>
</evidence>
<organism evidence="5 6">
    <name type="scientific">Candidatus Pullilachnospira stercoravium</name>
    <dbReference type="NCBI Taxonomy" id="2840913"/>
    <lineage>
        <taxon>Bacteria</taxon>
        <taxon>Bacillati</taxon>
        <taxon>Bacillota</taxon>
        <taxon>Clostridia</taxon>
        <taxon>Lachnospirales</taxon>
        <taxon>Lachnospiraceae</taxon>
        <taxon>Lachnospiraceae incertae sedis</taxon>
        <taxon>Candidatus Pullilachnospira</taxon>
    </lineage>
</organism>
<accession>A0A9D1NVJ8</accession>
<keyword evidence="2" id="KW-0808">Transferase</keyword>
<evidence type="ECO:0000256" key="2">
    <source>
        <dbReference type="ARBA" id="ARBA00022679"/>
    </source>
</evidence>
<protein>
    <submittedName>
        <fullName evidence="5">Sugar kinase</fullName>
    </submittedName>
</protein>
<gene>
    <name evidence="5" type="ORF">IAA63_08285</name>
</gene>
<reference evidence="5" key="2">
    <citation type="journal article" date="2021" name="PeerJ">
        <title>Extensive microbial diversity within the chicken gut microbiome revealed by metagenomics and culture.</title>
        <authorList>
            <person name="Gilroy R."/>
            <person name="Ravi A."/>
            <person name="Getino M."/>
            <person name="Pursley I."/>
            <person name="Horton D.L."/>
            <person name="Alikhan N.F."/>
            <person name="Baker D."/>
            <person name="Gharbi K."/>
            <person name="Hall N."/>
            <person name="Watson M."/>
            <person name="Adriaenssens E.M."/>
            <person name="Foster-Nyarko E."/>
            <person name="Jarju S."/>
            <person name="Secka A."/>
            <person name="Antonio M."/>
            <person name="Oren A."/>
            <person name="Chaudhuri R.R."/>
            <person name="La Ragione R."/>
            <person name="Hildebrand F."/>
            <person name="Pallen M.J."/>
        </authorList>
    </citation>
    <scope>NUCLEOTIDE SEQUENCE</scope>
    <source>
        <strain evidence="5">ChiBcec2-4451</strain>
    </source>
</reference>
<dbReference type="AlphaFoldDB" id="A0A9D1NVJ8"/>
<comment type="similarity">
    <text evidence="1">Belongs to the carbohydrate kinase PfkB family.</text>
</comment>
<keyword evidence="3 5" id="KW-0418">Kinase</keyword>
<feature type="domain" description="Carbohydrate kinase PfkB" evidence="4">
    <location>
        <begin position="3"/>
        <end position="309"/>
    </location>
</feature>